<protein>
    <submittedName>
        <fullName evidence="2">Uncharacterized protein</fullName>
    </submittedName>
</protein>
<keyword evidence="3" id="KW-1185">Reference proteome</keyword>
<accession>A0A8H6LVV1</accession>
<evidence type="ECO:0000256" key="1">
    <source>
        <dbReference type="SAM" id="MobiDB-lite"/>
    </source>
</evidence>
<gene>
    <name evidence="2" type="ORF">DFP72DRAFT_859612</name>
</gene>
<evidence type="ECO:0000313" key="2">
    <source>
        <dbReference type="EMBL" id="KAF6743061.1"/>
    </source>
</evidence>
<sequence>MALLLPEADKVALAATSGAPAHSIGWAEHHQQPPHSTTPTSLSLPNLDSAASSSEIRGVVGETVLLKWLGGPDYISIRRSVLERRMEGTVTWFLELKEFKQLVDDTGVILMGNWVA</sequence>
<feature type="region of interest" description="Disordered" evidence="1">
    <location>
        <begin position="23"/>
        <end position="53"/>
    </location>
</feature>
<dbReference type="Proteomes" id="UP000521943">
    <property type="component" value="Unassembled WGS sequence"/>
</dbReference>
<organism evidence="2 3">
    <name type="scientific">Ephemerocybe angulata</name>
    <dbReference type="NCBI Taxonomy" id="980116"/>
    <lineage>
        <taxon>Eukaryota</taxon>
        <taxon>Fungi</taxon>
        <taxon>Dikarya</taxon>
        <taxon>Basidiomycota</taxon>
        <taxon>Agaricomycotina</taxon>
        <taxon>Agaricomycetes</taxon>
        <taxon>Agaricomycetidae</taxon>
        <taxon>Agaricales</taxon>
        <taxon>Agaricineae</taxon>
        <taxon>Psathyrellaceae</taxon>
        <taxon>Ephemerocybe</taxon>
    </lineage>
</organism>
<evidence type="ECO:0000313" key="3">
    <source>
        <dbReference type="Proteomes" id="UP000521943"/>
    </source>
</evidence>
<proteinExistence type="predicted"/>
<comment type="caution">
    <text evidence="2">The sequence shown here is derived from an EMBL/GenBank/DDBJ whole genome shotgun (WGS) entry which is preliminary data.</text>
</comment>
<name>A0A8H6LVV1_9AGAR</name>
<dbReference type="AlphaFoldDB" id="A0A8H6LVV1"/>
<feature type="compositionally biased region" description="Polar residues" evidence="1">
    <location>
        <begin position="33"/>
        <end position="53"/>
    </location>
</feature>
<reference evidence="2 3" key="1">
    <citation type="submission" date="2020-07" db="EMBL/GenBank/DDBJ databases">
        <title>Comparative genomics of pyrophilous fungi reveals a link between fire events and developmental genes.</title>
        <authorList>
            <consortium name="DOE Joint Genome Institute"/>
            <person name="Steindorff A.S."/>
            <person name="Carver A."/>
            <person name="Calhoun S."/>
            <person name="Stillman K."/>
            <person name="Liu H."/>
            <person name="Lipzen A."/>
            <person name="Pangilinan J."/>
            <person name="Labutti K."/>
            <person name="Bruns T.D."/>
            <person name="Grigoriev I.V."/>
        </authorList>
    </citation>
    <scope>NUCLEOTIDE SEQUENCE [LARGE SCALE GENOMIC DNA]</scope>
    <source>
        <strain evidence="2 3">CBS 144469</strain>
    </source>
</reference>
<dbReference type="EMBL" id="JACGCI010000160">
    <property type="protein sequence ID" value="KAF6743061.1"/>
    <property type="molecule type" value="Genomic_DNA"/>
</dbReference>